<feature type="region of interest" description="Disordered" evidence="3">
    <location>
        <begin position="342"/>
        <end position="383"/>
    </location>
</feature>
<dbReference type="GO" id="GO:0060003">
    <property type="term" value="P:copper ion export"/>
    <property type="evidence" value="ECO:0007669"/>
    <property type="project" value="TreeGrafter"/>
</dbReference>
<keyword evidence="2" id="KW-0813">Transport</keyword>
<dbReference type="Gene3D" id="2.40.50.100">
    <property type="match status" value="1"/>
</dbReference>
<reference evidence="7 8" key="1">
    <citation type="submission" date="2016-10" db="EMBL/GenBank/DDBJ databases">
        <authorList>
            <person name="de Groot N.N."/>
        </authorList>
    </citation>
    <scope>NUCLEOTIDE SEQUENCE [LARGE SCALE GENOMIC DNA]</scope>
    <source>
        <strain evidence="7 8">CGMCC 1.7031</strain>
    </source>
</reference>
<dbReference type="Proteomes" id="UP000199354">
    <property type="component" value="Unassembled WGS sequence"/>
</dbReference>
<dbReference type="SUPFAM" id="SSF111369">
    <property type="entry name" value="HlyD-like secretion proteins"/>
    <property type="match status" value="1"/>
</dbReference>
<dbReference type="PROSITE" id="PS51257">
    <property type="entry name" value="PROKAR_LIPOPROTEIN"/>
    <property type="match status" value="1"/>
</dbReference>
<evidence type="ECO:0000313" key="8">
    <source>
        <dbReference type="Proteomes" id="UP000199354"/>
    </source>
</evidence>
<protein>
    <submittedName>
        <fullName evidence="7">Membrane fusion protein, cobalt-zinc-cadmium efflux system</fullName>
    </submittedName>
</protein>
<dbReference type="AlphaFoldDB" id="A0A1G5EE76"/>
<feature type="domain" description="CusB-like beta-barrel" evidence="6">
    <location>
        <begin position="238"/>
        <end position="306"/>
    </location>
</feature>
<dbReference type="InterPro" id="IPR051909">
    <property type="entry name" value="MFP_Cation_Efflux"/>
</dbReference>
<accession>A0A1G5EE76</accession>
<dbReference type="GO" id="GO:0022857">
    <property type="term" value="F:transmembrane transporter activity"/>
    <property type="evidence" value="ECO:0007669"/>
    <property type="project" value="InterPro"/>
</dbReference>
<evidence type="ECO:0000256" key="2">
    <source>
        <dbReference type="ARBA" id="ARBA00022448"/>
    </source>
</evidence>
<name>A0A1G5EE76_9FLAO</name>
<dbReference type="EMBL" id="FMVF01000004">
    <property type="protein sequence ID" value="SCY25245.1"/>
    <property type="molecule type" value="Genomic_DNA"/>
</dbReference>
<dbReference type="STRING" id="490189.SAMN02927903_01030"/>
<gene>
    <name evidence="7" type="ORF">SAMN02927903_01030</name>
</gene>
<sequence length="440" mass="48242">MKVKNKAIRSFLFFSLLLAVTACGKKEEAPATEAAPQKEEAKEEGNVKEVELNEAQYSSAGIGLGGFSPKNLSEVINANGYTKLPPQNQADVSVFVSGIVKSISVIEGQNVRKGQVIATVESPEFTRIQQDYLTSKSNLEFLRLEYERQRVLSEEEVSAKKVFQKTKADYDVEKARYASLSKQLQTMNINPNKGAISSVPVVAPISGSITEVNIKIGSTVSPGQALVNIVDNSQLHVDLLVYEKDLQKVKTGQNVRFVLTNQDNTEIKGKIFSVGKAFENETKSVAVHADIENEKQQLIPGMYVNALIDVGANTVNALPVDAIVKAEGREFIFILEGVHEEKDSHDADKGHSHDDGHSHDEKEAHDQQKGHSHDDGHQHEESGKSYHFQRIEVKTGTAQLGFVQVTPVQQLPADAKIVIKGAYYIQSHLLKSEGGGGHEH</sequence>
<evidence type="ECO:0000259" key="6">
    <source>
        <dbReference type="Pfam" id="PF25954"/>
    </source>
</evidence>
<dbReference type="Pfam" id="PF25917">
    <property type="entry name" value="BSH_RND"/>
    <property type="match status" value="1"/>
</dbReference>
<organism evidence="7 8">
    <name type="scientific">Flavobacterium caeni</name>
    <dbReference type="NCBI Taxonomy" id="490189"/>
    <lineage>
        <taxon>Bacteria</taxon>
        <taxon>Pseudomonadati</taxon>
        <taxon>Bacteroidota</taxon>
        <taxon>Flavobacteriia</taxon>
        <taxon>Flavobacteriales</taxon>
        <taxon>Flavobacteriaceae</taxon>
        <taxon>Flavobacterium</taxon>
    </lineage>
</organism>
<feature type="domain" description="Multidrug resistance protein MdtA-like barrel-sandwich hybrid" evidence="5">
    <location>
        <begin position="88"/>
        <end position="231"/>
    </location>
</feature>
<dbReference type="PANTHER" id="PTHR30097:SF4">
    <property type="entry name" value="SLR6042 PROTEIN"/>
    <property type="match status" value="1"/>
</dbReference>
<evidence type="ECO:0000256" key="4">
    <source>
        <dbReference type="SAM" id="SignalP"/>
    </source>
</evidence>
<dbReference type="Gene3D" id="2.40.30.170">
    <property type="match status" value="1"/>
</dbReference>
<dbReference type="InterPro" id="IPR058792">
    <property type="entry name" value="Beta-barrel_RND_2"/>
</dbReference>
<evidence type="ECO:0000256" key="3">
    <source>
        <dbReference type="SAM" id="MobiDB-lite"/>
    </source>
</evidence>
<dbReference type="Pfam" id="PF25954">
    <property type="entry name" value="Beta-barrel_RND_2"/>
    <property type="match status" value="1"/>
</dbReference>
<dbReference type="GO" id="GO:0016020">
    <property type="term" value="C:membrane"/>
    <property type="evidence" value="ECO:0007669"/>
    <property type="project" value="InterPro"/>
</dbReference>
<comment type="similarity">
    <text evidence="1">Belongs to the membrane fusion protein (MFP) (TC 8.A.1) family.</text>
</comment>
<feature type="signal peptide" evidence="4">
    <location>
        <begin position="1"/>
        <end position="24"/>
    </location>
</feature>
<keyword evidence="8" id="KW-1185">Reference proteome</keyword>
<dbReference type="GO" id="GO:0015679">
    <property type="term" value="P:plasma membrane copper ion transport"/>
    <property type="evidence" value="ECO:0007669"/>
    <property type="project" value="TreeGrafter"/>
</dbReference>
<dbReference type="GO" id="GO:0030313">
    <property type="term" value="C:cell envelope"/>
    <property type="evidence" value="ECO:0007669"/>
    <property type="project" value="TreeGrafter"/>
</dbReference>
<dbReference type="InterPro" id="IPR058625">
    <property type="entry name" value="MdtA-like_BSH"/>
</dbReference>
<evidence type="ECO:0000256" key="1">
    <source>
        <dbReference type="ARBA" id="ARBA00009477"/>
    </source>
</evidence>
<dbReference type="PANTHER" id="PTHR30097">
    <property type="entry name" value="CATION EFFLUX SYSTEM PROTEIN CUSB"/>
    <property type="match status" value="1"/>
</dbReference>
<dbReference type="OrthoDB" id="9814657at2"/>
<evidence type="ECO:0000259" key="5">
    <source>
        <dbReference type="Pfam" id="PF25917"/>
    </source>
</evidence>
<dbReference type="FunFam" id="2.40.30.170:FF:000010">
    <property type="entry name" value="Efflux RND transporter periplasmic adaptor subunit"/>
    <property type="match status" value="1"/>
</dbReference>
<dbReference type="NCBIfam" id="TIGR01730">
    <property type="entry name" value="RND_mfp"/>
    <property type="match status" value="1"/>
</dbReference>
<proteinExistence type="inferred from homology"/>
<dbReference type="InterPro" id="IPR006143">
    <property type="entry name" value="RND_pump_MFP"/>
</dbReference>
<feature type="chain" id="PRO_5011643063" evidence="4">
    <location>
        <begin position="25"/>
        <end position="440"/>
    </location>
</feature>
<evidence type="ECO:0000313" key="7">
    <source>
        <dbReference type="EMBL" id="SCY25245.1"/>
    </source>
</evidence>
<keyword evidence="4" id="KW-0732">Signal</keyword>